<dbReference type="Proteomes" id="UP000887013">
    <property type="component" value="Unassembled WGS sequence"/>
</dbReference>
<organism evidence="2 3">
    <name type="scientific">Nephila pilipes</name>
    <name type="common">Giant wood spider</name>
    <name type="synonym">Nephila maculata</name>
    <dbReference type="NCBI Taxonomy" id="299642"/>
    <lineage>
        <taxon>Eukaryota</taxon>
        <taxon>Metazoa</taxon>
        <taxon>Ecdysozoa</taxon>
        <taxon>Arthropoda</taxon>
        <taxon>Chelicerata</taxon>
        <taxon>Arachnida</taxon>
        <taxon>Araneae</taxon>
        <taxon>Araneomorphae</taxon>
        <taxon>Entelegynae</taxon>
        <taxon>Araneoidea</taxon>
        <taxon>Nephilidae</taxon>
        <taxon>Nephila</taxon>
    </lineage>
</organism>
<reference evidence="2" key="1">
    <citation type="submission" date="2020-08" db="EMBL/GenBank/DDBJ databases">
        <title>Multicomponent nature underlies the extraordinary mechanical properties of spider dragline silk.</title>
        <authorList>
            <person name="Kono N."/>
            <person name="Nakamura H."/>
            <person name="Mori M."/>
            <person name="Yoshida Y."/>
            <person name="Ohtoshi R."/>
            <person name="Malay A.D."/>
            <person name="Moran D.A.P."/>
            <person name="Tomita M."/>
            <person name="Numata K."/>
            <person name="Arakawa K."/>
        </authorList>
    </citation>
    <scope>NUCLEOTIDE SEQUENCE</scope>
</reference>
<protein>
    <submittedName>
        <fullName evidence="2">Uncharacterized protein</fullName>
    </submittedName>
</protein>
<sequence length="131" mass="15412">MKNNNEIKKLHYIWQWFAAGSELQFQMRRLRRFPKNESVRSLAAPRLRLHSRLFFPSIISLGIRLCFILKGIAASDWNNWMSSRKGRSSPLRLAGHQQWTGPGRIIKIHCLFISEIFFGFEFYLDLGDNVD</sequence>
<keyword evidence="1" id="KW-1133">Transmembrane helix</keyword>
<proteinExistence type="predicted"/>
<gene>
    <name evidence="2" type="ORF">NPIL_664941</name>
</gene>
<dbReference type="AlphaFoldDB" id="A0A8X6QHH9"/>
<feature type="transmembrane region" description="Helical" evidence="1">
    <location>
        <begin position="53"/>
        <end position="73"/>
    </location>
</feature>
<dbReference type="EMBL" id="BMAW01081005">
    <property type="protein sequence ID" value="GFU22359.1"/>
    <property type="molecule type" value="Genomic_DNA"/>
</dbReference>
<accession>A0A8X6QHH9</accession>
<keyword evidence="1" id="KW-0472">Membrane</keyword>
<keyword evidence="1" id="KW-0812">Transmembrane</keyword>
<evidence type="ECO:0000256" key="1">
    <source>
        <dbReference type="SAM" id="Phobius"/>
    </source>
</evidence>
<evidence type="ECO:0000313" key="3">
    <source>
        <dbReference type="Proteomes" id="UP000887013"/>
    </source>
</evidence>
<keyword evidence="3" id="KW-1185">Reference proteome</keyword>
<name>A0A8X6QHH9_NEPPI</name>
<evidence type="ECO:0000313" key="2">
    <source>
        <dbReference type="EMBL" id="GFU22359.1"/>
    </source>
</evidence>
<comment type="caution">
    <text evidence="2">The sequence shown here is derived from an EMBL/GenBank/DDBJ whole genome shotgun (WGS) entry which is preliminary data.</text>
</comment>